<accession>A0A7J6C7M3</accession>
<dbReference type="EMBL" id="JAAMOB010000016">
    <property type="protein sequence ID" value="KAF4103287.1"/>
    <property type="molecule type" value="Genomic_DNA"/>
</dbReference>
<protein>
    <submittedName>
        <fullName evidence="3">Uncharacterized protein</fullName>
    </submittedName>
</protein>
<dbReference type="Proteomes" id="UP000579812">
    <property type="component" value="Unassembled WGS sequence"/>
</dbReference>
<keyword evidence="1" id="KW-0472">Membrane</keyword>
<evidence type="ECO:0000313" key="3">
    <source>
        <dbReference type="EMBL" id="KAF4103287.1"/>
    </source>
</evidence>
<feature type="signal peptide" evidence="2">
    <location>
        <begin position="1"/>
        <end position="22"/>
    </location>
</feature>
<gene>
    <name evidence="3" type="ORF">G5714_016170</name>
</gene>
<proteinExistence type="predicted"/>
<evidence type="ECO:0000256" key="1">
    <source>
        <dbReference type="SAM" id="Phobius"/>
    </source>
</evidence>
<organism evidence="3 4">
    <name type="scientific">Onychostoma macrolepis</name>
    <dbReference type="NCBI Taxonomy" id="369639"/>
    <lineage>
        <taxon>Eukaryota</taxon>
        <taxon>Metazoa</taxon>
        <taxon>Chordata</taxon>
        <taxon>Craniata</taxon>
        <taxon>Vertebrata</taxon>
        <taxon>Euteleostomi</taxon>
        <taxon>Actinopterygii</taxon>
        <taxon>Neopterygii</taxon>
        <taxon>Teleostei</taxon>
        <taxon>Ostariophysi</taxon>
        <taxon>Cypriniformes</taxon>
        <taxon>Cyprinidae</taxon>
        <taxon>Acrossocheilinae</taxon>
        <taxon>Onychostoma</taxon>
    </lineage>
</organism>
<feature type="transmembrane region" description="Helical" evidence="1">
    <location>
        <begin position="133"/>
        <end position="155"/>
    </location>
</feature>
<keyword evidence="2" id="KW-0732">Signal</keyword>
<keyword evidence="1" id="KW-0812">Transmembrane</keyword>
<reference evidence="3 4" key="1">
    <citation type="submission" date="2020-04" db="EMBL/GenBank/DDBJ databases">
        <title>Chromosome-level genome assembly of a cyprinid fish Onychostoma macrolepis by integration of Nanopore Sequencing, Bionano and Hi-C technology.</title>
        <authorList>
            <person name="Wang D."/>
        </authorList>
    </citation>
    <scope>NUCLEOTIDE SEQUENCE [LARGE SCALE GENOMIC DNA]</scope>
    <source>
        <strain evidence="3">SWU-2019</strain>
        <tissue evidence="3">Muscle</tissue>
    </source>
</reference>
<dbReference type="AlphaFoldDB" id="A0A7J6C7M3"/>
<evidence type="ECO:0000256" key="2">
    <source>
        <dbReference type="SAM" id="SignalP"/>
    </source>
</evidence>
<sequence length="175" mass="18745">MTRSAAFLVVAVLLCIVLPATASDVLRCTGERQRDGQFYFNMTYDLKEGVDDCETQWVINGSVVGISDADGITECMLPLLNATANTAILQTCHENLECLLICPSAGINKKESCSCNITSPTTLPEVGLPDRSVGVWIGASVLGILLFSLIVTILYKKKQRSGYALCGPGPAEEVL</sequence>
<keyword evidence="4" id="KW-1185">Reference proteome</keyword>
<comment type="caution">
    <text evidence="3">The sequence shown here is derived from an EMBL/GenBank/DDBJ whole genome shotgun (WGS) entry which is preliminary data.</text>
</comment>
<evidence type="ECO:0000313" key="4">
    <source>
        <dbReference type="Proteomes" id="UP000579812"/>
    </source>
</evidence>
<keyword evidence="1" id="KW-1133">Transmembrane helix</keyword>
<feature type="chain" id="PRO_5029897005" evidence="2">
    <location>
        <begin position="23"/>
        <end position="175"/>
    </location>
</feature>
<name>A0A7J6C7M3_9TELE</name>